<evidence type="ECO:0000259" key="3">
    <source>
        <dbReference type="Pfam" id="PF07707"/>
    </source>
</evidence>
<evidence type="ECO:0000313" key="4">
    <source>
        <dbReference type="EMBL" id="KHJ94481.1"/>
    </source>
</evidence>
<dbReference type="InterPro" id="IPR015915">
    <property type="entry name" value="Kelch-typ_b-propeller"/>
</dbReference>
<dbReference type="InterPro" id="IPR011705">
    <property type="entry name" value="BACK"/>
</dbReference>
<keyword evidence="2" id="KW-0677">Repeat</keyword>
<accession>A0A0B1TED2</accession>
<keyword evidence="5" id="KW-1185">Reference proteome</keyword>
<name>A0A0B1TED2_OESDE</name>
<dbReference type="InterPro" id="IPR006652">
    <property type="entry name" value="Kelch_1"/>
</dbReference>
<dbReference type="OrthoDB" id="5775046at2759"/>
<dbReference type="PANTHER" id="PTHR24412:SF441">
    <property type="entry name" value="KELCH-LIKE PROTEIN 28"/>
    <property type="match status" value="1"/>
</dbReference>
<dbReference type="Pfam" id="PF01344">
    <property type="entry name" value="Kelch_1"/>
    <property type="match status" value="2"/>
</dbReference>
<keyword evidence="1" id="KW-0880">Kelch repeat</keyword>
<dbReference type="AlphaFoldDB" id="A0A0B1TED2"/>
<dbReference type="Gene3D" id="2.120.10.80">
    <property type="entry name" value="Kelch-type beta propeller"/>
    <property type="match status" value="1"/>
</dbReference>
<gene>
    <name evidence="4" type="ORF">OESDEN_05587</name>
</gene>
<protein>
    <submittedName>
        <fullName evidence="4">Kelch repeat protein</fullName>
    </submittedName>
</protein>
<dbReference type="Gene3D" id="1.25.40.420">
    <property type="match status" value="1"/>
</dbReference>
<reference evidence="4 5" key="1">
    <citation type="submission" date="2014-03" db="EMBL/GenBank/DDBJ databases">
        <title>Draft genome of the hookworm Oesophagostomum dentatum.</title>
        <authorList>
            <person name="Mitreva M."/>
        </authorList>
    </citation>
    <scope>NUCLEOTIDE SEQUENCE [LARGE SCALE GENOMIC DNA]</scope>
    <source>
        <strain evidence="4 5">OD-Hann</strain>
    </source>
</reference>
<evidence type="ECO:0000256" key="1">
    <source>
        <dbReference type="ARBA" id="ARBA00022441"/>
    </source>
</evidence>
<dbReference type="Pfam" id="PF07707">
    <property type="entry name" value="BACK"/>
    <property type="match status" value="1"/>
</dbReference>
<evidence type="ECO:0000313" key="5">
    <source>
        <dbReference type="Proteomes" id="UP000053660"/>
    </source>
</evidence>
<organism evidence="4 5">
    <name type="scientific">Oesophagostomum dentatum</name>
    <name type="common">Nodular worm</name>
    <dbReference type="NCBI Taxonomy" id="61180"/>
    <lineage>
        <taxon>Eukaryota</taxon>
        <taxon>Metazoa</taxon>
        <taxon>Ecdysozoa</taxon>
        <taxon>Nematoda</taxon>
        <taxon>Chromadorea</taxon>
        <taxon>Rhabditida</taxon>
        <taxon>Rhabditina</taxon>
        <taxon>Rhabditomorpha</taxon>
        <taxon>Strongyloidea</taxon>
        <taxon>Strongylidae</taxon>
        <taxon>Oesophagostomum</taxon>
    </lineage>
</organism>
<feature type="domain" description="BACK" evidence="3">
    <location>
        <begin position="13"/>
        <end position="70"/>
    </location>
</feature>
<dbReference type="PANTHER" id="PTHR24412">
    <property type="entry name" value="KELCH PROTEIN"/>
    <property type="match status" value="1"/>
</dbReference>
<dbReference type="EMBL" id="KN550308">
    <property type="protein sequence ID" value="KHJ94481.1"/>
    <property type="molecule type" value="Genomic_DNA"/>
</dbReference>
<sequence>MARSAPQGCGKKALSKDRLYALLDDDRLNVHSDDEVLEIIRAWRDVCDGREKYYAQLLGVVRLAGLSKEKANKLAAENLINNLSKKPVRPPRDQVKREWKPLCDLSLIHPIAYHGAVVLNDELYVIGGTDGENHYSTVMKMNKFGEWTEVAPMDMNQMRSDAAAASAGGKLYVSGGFNGNEVRTASIFVGATR</sequence>
<dbReference type="SUPFAM" id="SSF117281">
    <property type="entry name" value="Kelch motif"/>
    <property type="match status" value="1"/>
</dbReference>
<evidence type="ECO:0000256" key="2">
    <source>
        <dbReference type="ARBA" id="ARBA00022737"/>
    </source>
</evidence>
<dbReference type="Proteomes" id="UP000053660">
    <property type="component" value="Unassembled WGS sequence"/>
</dbReference>
<proteinExistence type="predicted"/>